<organism evidence="8 9">
    <name type="scientific">Streptomyces uncialis</name>
    <dbReference type="NCBI Taxonomy" id="1048205"/>
    <lineage>
        <taxon>Bacteria</taxon>
        <taxon>Bacillati</taxon>
        <taxon>Actinomycetota</taxon>
        <taxon>Actinomycetes</taxon>
        <taxon>Kitasatosporales</taxon>
        <taxon>Streptomycetaceae</taxon>
        <taxon>Streptomyces</taxon>
    </lineage>
</organism>
<feature type="domain" description="Major facilitator superfamily (MFS) profile" evidence="7">
    <location>
        <begin position="18"/>
        <end position="470"/>
    </location>
</feature>
<dbReference type="CDD" id="cd17321">
    <property type="entry name" value="MFS_MMR_MDR_like"/>
    <property type="match status" value="1"/>
</dbReference>
<dbReference type="PROSITE" id="PS50850">
    <property type="entry name" value="MFS"/>
    <property type="match status" value="1"/>
</dbReference>
<dbReference type="STRING" id="1048205.AB852_16175"/>
<evidence type="ECO:0000313" key="9">
    <source>
        <dbReference type="Proteomes" id="UP000186455"/>
    </source>
</evidence>
<dbReference type="Gene3D" id="1.20.1250.20">
    <property type="entry name" value="MFS general substrate transporter like domains"/>
    <property type="match status" value="1"/>
</dbReference>
<keyword evidence="4 6" id="KW-0472">Membrane</keyword>
<evidence type="ECO:0000256" key="3">
    <source>
        <dbReference type="ARBA" id="ARBA00022989"/>
    </source>
</evidence>
<feature type="transmembrane region" description="Helical" evidence="6">
    <location>
        <begin position="343"/>
        <end position="366"/>
    </location>
</feature>
<dbReference type="PANTHER" id="PTHR42718:SF39">
    <property type="entry name" value="ACTINORHODIN TRANSPORTER-RELATED"/>
    <property type="match status" value="1"/>
</dbReference>
<dbReference type="PANTHER" id="PTHR42718">
    <property type="entry name" value="MAJOR FACILITATOR SUPERFAMILY MULTIDRUG TRANSPORTER MFSC"/>
    <property type="match status" value="1"/>
</dbReference>
<feature type="transmembrane region" description="Helical" evidence="6">
    <location>
        <begin position="18"/>
        <end position="40"/>
    </location>
</feature>
<name>A0A1Q4V904_9ACTN</name>
<comment type="caution">
    <text evidence="8">The sequence shown here is derived from an EMBL/GenBank/DDBJ whole genome shotgun (WGS) entry which is preliminary data.</text>
</comment>
<feature type="transmembrane region" description="Helical" evidence="6">
    <location>
        <begin position="443"/>
        <end position="467"/>
    </location>
</feature>
<evidence type="ECO:0000313" key="8">
    <source>
        <dbReference type="EMBL" id="OKH94323.1"/>
    </source>
</evidence>
<sequence length="470" mass="46973">MTTPSSPATALRGGTRPLLLVVLAGQFMAILDATIVTVAAPSVRADLGASGAALQFVVAGYTVVYAVLLVTGARLGRMFGHRRLFLIGLALFTVASLACGLAGTTERLVAFRLFQGAGAALMVPQVLSLIQLAFAGAARARAVSAYTTVLAGGAVTGQVLGGVLTGADIAGSGWRPVFLVNVPIGLVLLVAAARLLPVDRLPADRARGARGLDLPGLLTLSSAVLLLVVPLTVGHEWGWPVECLLMLAGSAVFFGVFAVTQRTAAVPLLPRAVLRAPGAVPATMAVFLMMAGYAGFLFAMTLYFQGGLGLSPLAAGLAFVLPALGFGLVGLNWRRVPARYHHGLVPAALAVSAAGYAGVALVASGLGPAGPLYQLSATLAGAGMGAAYGPALHAALSRVAPRDAADASGLTATATQLGQAVGVAVLGGVYLAMAPSATSSGTAGAGAAVNLVAACLMLLAGLCAAFIPRR</sequence>
<dbReference type="InterPro" id="IPR011701">
    <property type="entry name" value="MFS"/>
</dbReference>
<dbReference type="InterPro" id="IPR020846">
    <property type="entry name" value="MFS_dom"/>
</dbReference>
<keyword evidence="9" id="KW-1185">Reference proteome</keyword>
<dbReference type="PRINTS" id="PR01036">
    <property type="entry name" value="TCRTETB"/>
</dbReference>
<dbReference type="Proteomes" id="UP000186455">
    <property type="component" value="Unassembled WGS sequence"/>
</dbReference>
<proteinExistence type="predicted"/>
<evidence type="ECO:0000256" key="4">
    <source>
        <dbReference type="ARBA" id="ARBA00023136"/>
    </source>
</evidence>
<feature type="transmembrane region" description="Helical" evidence="6">
    <location>
        <begin position="417"/>
        <end position="437"/>
    </location>
</feature>
<dbReference type="EMBL" id="LFBV01000003">
    <property type="protein sequence ID" value="OKH94323.1"/>
    <property type="molecule type" value="Genomic_DNA"/>
</dbReference>
<feature type="transmembrane region" description="Helical" evidence="6">
    <location>
        <begin position="280"/>
        <end position="304"/>
    </location>
</feature>
<evidence type="ECO:0000256" key="6">
    <source>
        <dbReference type="SAM" id="Phobius"/>
    </source>
</evidence>
<accession>A0A1Q4V904</accession>
<dbReference type="RefSeq" id="WP_073789212.1">
    <property type="nucleotide sequence ID" value="NZ_LFBV01000003.1"/>
</dbReference>
<dbReference type="SUPFAM" id="SSF103473">
    <property type="entry name" value="MFS general substrate transporter"/>
    <property type="match status" value="1"/>
</dbReference>
<keyword evidence="2 6" id="KW-0812">Transmembrane</keyword>
<feature type="transmembrane region" description="Helical" evidence="6">
    <location>
        <begin position="214"/>
        <end position="233"/>
    </location>
</feature>
<comment type="subcellular location">
    <subcellularLocation>
        <location evidence="1">Cell membrane</location>
        <topology evidence="1">Multi-pass membrane protein</topology>
    </subcellularLocation>
</comment>
<protein>
    <submittedName>
        <fullName evidence="8">Transporter</fullName>
    </submittedName>
</protein>
<dbReference type="GO" id="GO:0046677">
    <property type="term" value="P:response to antibiotic"/>
    <property type="evidence" value="ECO:0007669"/>
    <property type="project" value="UniProtKB-KW"/>
</dbReference>
<evidence type="ECO:0000256" key="2">
    <source>
        <dbReference type="ARBA" id="ARBA00022692"/>
    </source>
</evidence>
<feature type="transmembrane region" description="Helical" evidence="6">
    <location>
        <begin position="109"/>
        <end position="134"/>
    </location>
</feature>
<feature type="transmembrane region" description="Helical" evidence="6">
    <location>
        <begin position="239"/>
        <end position="259"/>
    </location>
</feature>
<dbReference type="Pfam" id="PF07690">
    <property type="entry name" value="MFS_1"/>
    <property type="match status" value="1"/>
</dbReference>
<feature type="transmembrane region" description="Helical" evidence="6">
    <location>
        <begin position="84"/>
        <end position="103"/>
    </location>
</feature>
<dbReference type="GO" id="GO:0005886">
    <property type="term" value="C:plasma membrane"/>
    <property type="evidence" value="ECO:0007669"/>
    <property type="project" value="UniProtKB-SubCell"/>
</dbReference>
<evidence type="ECO:0000259" key="7">
    <source>
        <dbReference type="PROSITE" id="PS50850"/>
    </source>
</evidence>
<dbReference type="Gene3D" id="1.20.1720.10">
    <property type="entry name" value="Multidrug resistance protein D"/>
    <property type="match status" value="1"/>
</dbReference>
<feature type="transmembrane region" description="Helical" evidence="6">
    <location>
        <begin position="52"/>
        <end position="72"/>
    </location>
</feature>
<dbReference type="AlphaFoldDB" id="A0A1Q4V904"/>
<feature type="transmembrane region" description="Helical" evidence="6">
    <location>
        <begin position="146"/>
        <end position="167"/>
    </location>
</feature>
<keyword evidence="5" id="KW-0046">Antibiotic resistance</keyword>
<dbReference type="InterPro" id="IPR036259">
    <property type="entry name" value="MFS_trans_sf"/>
</dbReference>
<dbReference type="GO" id="GO:0022857">
    <property type="term" value="F:transmembrane transporter activity"/>
    <property type="evidence" value="ECO:0007669"/>
    <property type="project" value="InterPro"/>
</dbReference>
<evidence type="ECO:0000256" key="5">
    <source>
        <dbReference type="ARBA" id="ARBA00023251"/>
    </source>
</evidence>
<feature type="transmembrane region" description="Helical" evidence="6">
    <location>
        <begin position="173"/>
        <end position="193"/>
    </location>
</feature>
<reference evidence="8 9" key="1">
    <citation type="submission" date="2015-06" db="EMBL/GenBank/DDBJ databases">
        <title>Cloning and characterization of the uncialamcin biosynthetic gene cluster.</title>
        <authorList>
            <person name="Yan X."/>
            <person name="Huang T."/>
            <person name="Ge H."/>
            <person name="Shen B."/>
        </authorList>
    </citation>
    <scope>NUCLEOTIDE SEQUENCE [LARGE SCALE GENOMIC DNA]</scope>
    <source>
        <strain evidence="8 9">DCA2648</strain>
    </source>
</reference>
<gene>
    <name evidence="8" type="ORF">AB852_16175</name>
</gene>
<keyword evidence="3 6" id="KW-1133">Transmembrane helix</keyword>
<evidence type="ECO:0000256" key="1">
    <source>
        <dbReference type="ARBA" id="ARBA00004651"/>
    </source>
</evidence>
<feature type="transmembrane region" description="Helical" evidence="6">
    <location>
        <begin position="310"/>
        <end position="331"/>
    </location>
</feature>
<feature type="transmembrane region" description="Helical" evidence="6">
    <location>
        <begin position="372"/>
        <end position="396"/>
    </location>
</feature>